<dbReference type="AlphaFoldDB" id="A0A1M6RVQ4"/>
<dbReference type="Gene3D" id="1.10.287.800">
    <property type="entry name" value="protein ne1242"/>
    <property type="match status" value="1"/>
</dbReference>
<evidence type="ECO:0008006" key="3">
    <source>
        <dbReference type="Google" id="ProtNLM"/>
    </source>
</evidence>
<dbReference type="Proteomes" id="UP000184310">
    <property type="component" value="Unassembled WGS sequence"/>
</dbReference>
<organism evidence="1 2">
    <name type="scientific">Clostridium cavendishii DSM 21758</name>
    <dbReference type="NCBI Taxonomy" id="1121302"/>
    <lineage>
        <taxon>Bacteria</taxon>
        <taxon>Bacillati</taxon>
        <taxon>Bacillota</taxon>
        <taxon>Clostridia</taxon>
        <taxon>Eubacteriales</taxon>
        <taxon>Clostridiaceae</taxon>
        <taxon>Clostridium</taxon>
    </lineage>
</organism>
<reference evidence="1 2" key="1">
    <citation type="submission" date="2016-11" db="EMBL/GenBank/DDBJ databases">
        <authorList>
            <person name="Jaros S."/>
            <person name="Januszkiewicz K."/>
            <person name="Wedrychowicz H."/>
        </authorList>
    </citation>
    <scope>NUCLEOTIDE SEQUENCE [LARGE SCALE GENOMIC DNA]</scope>
    <source>
        <strain evidence="1 2">DSM 21758</strain>
    </source>
</reference>
<dbReference type="STRING" id="1121302.SAMN02745163_03682"/>
<dbReference type="OrthoDB" id="1911539at2"/>
<dbReference type="Pfam" id="PF11554">
    <property type="entry name" value="DUF3232"/>
    <property type="match status" value="1"/>
</dbReference>
<protein>
    <recommendedName>
        <fullName evidence="3">DUF3232 domain-containing protein</fullName>
    </recommendedName>
</protein>
<accession>A0A1M6RVQ4</accession>
<name>A0A1M6RVQ4_9CLOT</name>
<keyword evidence="2" id="KW-1185">Reference proteome</keyword>
<gene>
    <name evidence="1" type="ORF">SAMN02745163_03682</name>
</gene>
<dbReference type="InterPro" id="IPR021618">
    <property type="entry name" value="DUF3232"/>
</dbReference>
<proteinExistence type="predicted"/>
<dbReference type="RefSeq" id="WP_072991437.1">
    <property type="nucleotide sequence ID" value="NZ_FQZB01000016.1"/>
</dbReference>
<dbReference type="EMBL" id="FQZB01000016">
    <property type="protein sequence ID" value="SHK36534.1"/>
    <property type="molecule type" value="Genomic_DNA"/>
</dbReference>
<sequence length="123" mass="14307">MFREKINEFISVVSKTDDFECLDIMEELIKSASDYVRRVNVLEIGLMVGKYNKDGDEYRKYVDKLDKQKSNAHSGLISNVKIINRLCRNNNLPLIYEGNEEDKIEVADFAKNVVNELFNIQKI</sequence>
<evidence type="ECO:0000313" key="2">
    <source>
        <dbReference type="Proteomes" id="UP000184310"/>
    </source>
</evidence>
<evidence type="ECO:0000313" key="1">
    <source>
        <dbReference type="EMBL" id="SHK36534.1"/>
    </source>
</evidence>